<reference evidence="12 13" key="1">
    <citation type="submission" date="2018-10" db="EMBL/GenBank/DDBJ databases">
        <title>Isolation from soil.</title>
        <authorList>
            <person name="Hu J."/>
        </authorList>
    </citation>
    <scope>NUCLEOTIDE SEQUENCE [LARGE SCALE GENOMIC DNA]</scope>
    <source>
        <strain evidence="12 13">NEAU-Ht49</strain>
    </source>
</reference>
<proteinExistence type="inferred from homology"/>
<sequence>MGSDIHTLAASSGGSGAFNLLLLLAVPLVFYFLLIRPQSRRRKEQMNMQSSIAPGTKVITTAGMHATVVEVHDDGIVLEIAPGVEAKFVKQAVMQVLKDEPADEELDGDEPDETPDAAAKDDAASQAKAVDVDDVEEAGKTAVKAGVKADAKDEDEAPAHAGKADKPSA</sequence>
<dbReference type="GO" id="GO:0015031">
    <property type="term" value="P:protein transport"/>
    <property type="evidence" value="ECO:0007669"/>
    <property type="project" value="UniProtKB-KW"/>
</dbReference>
<dbReference type="PRINTS" id="PR01853">
    <property type="entry name" value="YAJCTRNLCASE"/>
</dbReference>
<dbReference type="OrthoDB" id="2200301at2"/>
<keyword evidence="13" id="KW-1185">Reference proteome</keyword>
<evidence type="ECO:0000256" key="2">
    <source>
        <dbReference type="ARBA" id="ARBA00006742"/>
    </source>
</evidence>
<evidence type="ECO:0000256" key="5">
    <source>
        <dbReference type="ARBA" id="ARBA00022692"/>
    </source>
</evidence>
<dbReference type="Pfam" id="PF02699">
    <property type="entry name" value="YajC"/>
    <property type="match status" value="1"/>
</dbReference>
<dbReference type="PANTHER" id="PTHR33909">
    <property type="entry name" value="SEC TRANSLOCON ACCESSORY COMPLEX SUBUNIT YAJC"/>
    <property type="match status" value="1"/>
</dbReference>
<keyword evidence="8" id="KW-0811">Translocation</keyword>
<dbReference type="EMBL" id="RFFG01000031">
    <property type="protein sequence ID" value="RMI42685.1"/>
    <property type="molecule type" value="Genomic_DNA"/>
</dbReference>
<evidence type="ECO:0000256" key="10">
    <source>
        <dbReference type="SAM" id="MobiDB-lite"/>
    </source>
</evidence>
<evidence type="ECO:0000256" key="7">
    <source>
        <dbReference type="ARBA" id="ARBA00022989"/>
    </source>
</evidence>
<organism evidence="12 13">
    <name type="scientific">Actinomadura harenae</name>
    <dbReference type="NCBI Taxonomy" id="2483351"/>
    <lineage>
        <taxon>Bacteria</taxon>
        <taxon>Bacillati</taxon>
        <taxon>Actinomycetota</taxon>
        <taxon>Actinomycetes</taxon>
        <taxon>Streptosporangiales</taxon>
        <taxon>Thermomonosporaceae</taxon>
        <taxon>Actinomadura</taxon>
    </lineage>
</organism>
<dbReference type="GO" id="GO:0005886">
    <property type="term" value="C:plasma membrane"/>
    <property type="evidence" value="ECO:0007669"/>
    <property type="project" value="UniProtKB-SubCell"/>
</dbReference>
<dbReference type="AlphaFoldDB" id="A0A3M2M2H5"/>
<keyword evidence="3" id="KW-0813">Transport</keyword>
<evidence type="ECO:0000256" key="8">
    <source>
        <dbReference type="ARBA" id="ARBA00023010"/>
    </source>
</evidence>
<comment type="subcellular location">
    <subcellularLocation>
        <location evidence="1">Cell membrane</location>
        <topology evidence="1">Single-pass membrane protein</topology>
    </subcellularLocation>
</comment>
<evidence type="ECO:0000313" key="12">
    <source>
        <dbReference type="EMBL" id="RMI42685.1"/>
    </source>
</evidence>
<evidence type="ECO:0000313" key="13">
    <source>
        <dbReference type="Proteomes" id="UP000282674"/>
    </source>
</evidence>
<dbReference type="InterPro" id="IPR003849">
    <property type="entry name" value="Preprotein_translocase_YajC"/>
</dbReference>
<comment type="similarity">
    <text evidence="2">Belongs to the YajC family.</text>
</comment>
<keyword evidence="4" id="KW-1003">Cell membrane</keyword>
<gene>
    <name evidence="12" type="primary">yajC</name>
    <name evidence="12" type="ORF">EBO15_18770</name>
</gene>
<protein>
    <submittedName>
        <fullName evidence="12">Preprotein translocase subunit YajC</fullName>
    </submittedName>
</protein>
<keyword evidence="6" id="KW-0653">Protein transport</keyword>
<comment type="caution">
    <text evidence="12">The sequence shown here is derived from an EMBL/GenBank/DDBJ whole genome shotgun (WGS) entry which is preliminary data.</text>
</comment>
<dbReference type="SMART" id="SM01323">
    <property type="entry name" value="YajC"/>
    <property type="match status" value="1"/>
</dbReference>
<evidence type="ECO:0000256" key="6">
    <source>
        <dbReference type="ARBA" id="ARBA00022927"/>
    </source>
</evidence>
<name>A0A3M2M2H5_9ACTN</name>
<dbReference type="RefSeq" id="WP_122195703.1">
    <property type="nucleotide sequence ID" value="NZ_JBHSKC010000029.1"/>
</dbReference>
<evidence type="ECO:0000256" key="11">
    <source>
        <dbReference type="SAM" id="Phobius"/>
    </source>
</evidence>
<accession>A0A3M2M2H5</accession>
<dbReference type="Proteomes" id="UP000282674">
    <property type="component" value="Unassembled WGS sequence"/>
</dbReference>
<dbReference type="PANTHER" id="PTHR33909:SF1">
    <property type="entry name" value="SEC TRANSLOCON ACCESSORY COMPLEX SUBUNIT YAJC"/>
    <property type="match status" value="1"/>
</dbReference>
<dbReference type="NCBIfam" id="TIGR00739">
    <property type="entry name" value="yajC"/>
    <property type="match status" value="1"/>
</dbReference>
<keyword evidence="9 11" id="KW-0472">Membrane</keyword>
<evidence type="ECO:0000256" key="4">
    <source>
        <dbReference type="ARBA" id="ARBA00022475"/>
    </source>
</evidence>
<feature type="region of interest" description="Disordered" evidence="10">
    <location>
        <begin position="99"/>
        <end position="169"/>
    </location>
</feature>
<evidence type="ECO:0000256" key="9">
    <source>
        <dbReference type="ARBA" id="ARBA00023136"/>
    </source>
</evidence>
<feature type="transmembrane region" description="Helical" evidence="11">
    <location>
        <begin position="16"/>
        <end position="35"/>
    </location>
</feature>
<evidence type="ECO:0000256" key="1">
    <source>
        <dbReference type="ARBA" id="ARBA00004162"/>
    </source>
</evidence>
<keyword evidence="7 11" id="KW-1133">Transmembrane helix</keyword>
<keyword evidence="5 11" id="KW-0812">Transmembrane</keyword>
<evidence type="ECO:0000256" key="3">
    <source>
        <dbReference type="ARBA" id="ARBA00022448"/>
    </source>
</evidence>
<feature type="compositionally biased region" description="Acidic residues" evidence="10">
    <location>
        <begin position="101"/>
        <end position="115"/>
    </location>
</feature>